<dbReference type="KEGG" id="fcy:FRACYDRAFT_233752"/>
<accession>A0A1E7FZK1</accession>
<evidence type="ECO:0000256" key="5">
    <source>
        <dbReference type="SAM" id="MobiDB-lite"/>
    </source>
</evidence>
<dbReference type="Proteomes" id="UP000095751">
    <property type="component" value="Unassembled WGS sequence"/>
</dbReference>
<keyword evidence="1" id="KW-0479">Metal-binding</keyword>
<dbReference type="Pfam" id="PF01753">
    <property type="entry name" value="zf-MYND"/>
    <property type="match status" value="1"/>
</dbReference>
<feature type="compositionally biased region" description="Basic residues" evidence="5">
    <location>
        <begin position="424"/>
        <end position="434"/>
    </location>
</feature>
<feature type="region of interest" description="Disordered" evidence="5">
    <location>
        <begin position="424"/>
        <end position="444"/>
    </location>
</feature>
<dbReference type="Gene3D" id="6.10.140.2220">
    <property type="match status" value="1"/>
</dbReference>
<evidence type="ECO:0000313" key="8">
    <source>
        <dbReference type="Proteomes" id="UP000095751"/>
    </source>
</evidence>
<evidence type="ECO:0000256" key="2">
    <source>
        <dbReference type="ARBA" id="ARBA00022771"/>
    </source>
</evidence>
<dbReference type="OrthoDB" id="432970at2759"/>
<dbReference type="InParanoid" id="A0A1E7FZK1"/>
<dbReference type="AlphaFoldDB" id="A0A1E7FZK1"/>
<evidence type="ECO:0000256" key="1">
    <source>
        <dbReference type="ARBA" id="ARBA00022723"/>
    </source>
</evidence>
<dbReference type="PROSITE" id="PS50865">
    <property type="entry name" value="ZF_MYND_2"/>
    <property type="match status" value="1"/>
</dbReference>
<name>A0A1E7FZK1_9STRA</name>
<dbReference type="EMBL" id="KV784353">
    <property type="protein sequence ID" value="OEU23577.1"/>
    <property type="molecule type" value="Genomic_DNA"/>
</dbReference>
<sequence length="444" mass="50636">MATYEDLLAIARNNRPEADTSVSIPLIRNIDGMCYMRPWNSPRWMTFTASMALMSKYKVTLPPSTINLLKTVMTKSTEPMTFRLIASCFLHTADKSPQEDGRGIHFYLNEALKFYDLTTPREREPKVGDELDKYKKQIEAQIEADLTIQRDPLQYMKDAGAKAGIQDAFTEDLFKFIQRPEVIGGLIDTLESCPEINPTTIEKVKTLPEEKDFAMYIRKDDEKQSSSIPNSNSSVSEKFKTYRVLTIDMKRLEHLIENNKKQYSAFDQIQVTRVEYEKKEEDVLPYIFALACLRPFLGLPGLSKRIPFRPGKLLLIDNEVANNPGIKLIVLMMGCSDVQSISPDLAKIVNDNMEKIQMNSGKNMYGDDKDLGEKACPTINAALNGYVCLNCKKADMDIMQCACKKAYFCSKECQTTNWPSHKKEHKRIMTKKAKKEGTYTGKRK</sequence>
<protein>
    <recommendedName>
        <fullName evidence="6">MYND-type domain-containing protein</fullName>
    </recommendedName>
</protein>
<keyword evidence="8" id="KW-1185">Reference proteome</keyword>
<dbReference type="GO" id="GO:0008270">
    <property type="term" value="F:zinc ion binding"/>
    <property type="evidence" value="ECO:0007669"/>
    <property type="project" value="UniProtKB-KW"/>
</dbReference>
<dbReference type="InterPro" id="IPR002893">
    <property type="entry name" value="Znf_MYND"/>
</dbReference>
<evidence type="ECO:0000256" key="3">
    <source>
        <dbReference type="ARBA" id="ARBA00022833"/>
    </source>
</evidence>
<keyword evidence="3" id="KW-0862">Zinc</keyword>
<organism evidence="7 8">
    <name type="scientific">Fragilariopsis cylindrus CCMP1102</name>
    <dbReference type="NCBI Taxonomy" id="635003"/>
    <lineage>
        <taxon>Eukaryota</taxon>
        <taxon>Sar</taxon>
        <taxon>Stramenopiles</taxon>
        <taxon>Ochrophyta</taxon>
        <taxon>Bacillariophyta</taxon>
        <taxon>Bacillariophyceae</taxon>
        <taxon>Bacillariophycidae</taxon>
        <taxon>Bacillariales</taxon>
        <taxon>Bacillariaceae</taxon>
        <taxon>Fragilariopsis</taxon>
    </lineage>
</organism>
<keyword evidence="2 4" id="KW-0863">Zinc-finger</keyword>
<evidence type="ECO:0000313" key="7">
    <source>
        <dbReference type="EMBL" id="OEU23577.1"/>
    </source>
</evidence>
<evidence type="ECO:0000259" key="6">
    <source>
        <dbReference type="PROSITE" id="PS50865"/>
    </source>
</evidence>
<gene>
    <name evidence="7" type="ORF">FRACYDRAFT_233752</name>
</gene>
<evidence type="ECO:0000256" key="4">
    <source>
        <dbReference type="PROSITE-ProRule" id="PRU00134"/>
    </source>
</evidence>
<dbReference type="SUPFAM" id="SSF144232">
    <property type="entry name" value="HIT/MYND zinc finger-like"/>
    <property type="match status" value="1"/>
</dbReference>
<reference evidence="7 8" key="1">
    <citation type="submission" date="2016-09" db="EMBL/GenBank/DDBJ databases">
        <title>Extensive genetic diversity and differential bi-allelic expression allows diatom success in the polar Southern Ocean.</title>
        <authorList>
            <consortium name="DOE Joint Genome Institute"/>
            <person name="Mock T."/>
            <person name="Otillar R.P."/>
            <person name="Strauss J."/>
            <person name="Dupont C."/>
            <person name="Frickenhaus S."/>
            <person name="Maumus F."/>
            <person name="Mcmullan M."/>
            <person name="Sanges R."/>
            <person name="Schmutz J."/>
            <person name="Toseland A."/>
            <person name="Valas R."/>
            <person name="Veluchamy A."/>
            <person name="Ward B.J."/>
            <person name="Allen A."/>
            <person name="Barry K."/>
            <person name="Falciatore A."/>
            <person name="Ferrante M."/>
            <person name="Fortunato A.E."/>
            <person name="Gloeckner G."/>
            <person name="Gruber A."/>
            <person name="Hipkin R."/>
            <person name="Janech M."/>
            <person name="Kroth P."/>
            <person name="Leese F."/>
            <person name="Lindquist E."/>
            <person name="Lyon B.R."/>
            <person name="Martin J."/>
            <person name="Mayer C."/>
            <person name="Parker M."/>
            <person name="Quesneville H."/>
            <person name="Raymond J."/>
            <person name="Uhlig C."/>
            <person name="Valentin K.U."/>
            <person name="Worden A.Z."/>
            <person name="Armbrust E.V."/>
            <person name="Bowler C."/>
            <person name="Green B."/>
            <person name="Moulton V."/>
            <person name="Van Oosterhout C."/>
            <person name="Grigoriev I."/>
        </authorList>
    </citation>
    <scope>NUCLEOTIDE SEQUENCE [LARGE SCALE GENOMIC DNA]</scope>
    <source>
        <strain evidence="7 8">CCMP1102</strain>
    </source>
</reference>
<feature type="domain" description="MYND-type" evidence="6">
    <location>
        <begin position="388"/>
        <end position="425"/>
    </location>
</feature>
<proteinExistence type="predicted"/>